<dbReference type="Gene3D" id="3.40.50.720">
    <property type="entry name" value="NAD(P)-binding Rossmann-like Domain"/>
    <property type="match status" value="1"/>
</dbReference>
<comment type="caution">
    <text evidence="3">The sequence shown here is derived from an EMBL/GenBank/DDBJ whole genome shotgun (WGS) entry which is preliminary data.</text>
</comment>
<dbReference type="GO" id="GO:0016491">
    <property type="term" value="F:oxidoreductase activity"/>
    <property type="evidence" value="ECO:0007669"/>
    <property type="project" value="UniProtKB-KW"/>
</dbReference>
<keyword evidence="4" id="KW-1185">Reference proteome</keyword>
<dbReference type="PRINTS" id="PR00081">
    <property type="entry name" value="GDHRDH"/>
</dbReference>
<proteinExistence type="inferred from homology"/>
<reference evidence="3" key="1">
    <citation type="submission" date="2022-07" db="EMBL/GenBank/DDBJ databases">
        <title>Fungi with potential for degradation of polypropylene.</title>
        <authorList>
            <person name="Gostincar C."/>
        </authorList>
    </citation>
    <scope>NUCLEOTIDE SEQUENCE</scope>
    <source>
        <strain evidence="3">EXF-13308</strain>
    </source>
</reference>
<keyword evidence="2" id="KW-0560">Oxidoreductase</keyword>
<dbReference type="SUPFAM" id="SSF51735">
    <property type="entry name" value="NAD(P)-binding Rossmann-fold domains"/>
    <property type="match status" value="1"/>
</dbReference>
<evidence type="ECO:0000313" key="3">
    <source>
        <dbReference type="EMBL" id="KAJ9131749.1"/>
    </source>
</evidence>
<accession>A0AA38R9X9</accession>
<dbReference type="Pfam" id="PF00106">
    <property type="entry name" value="adh_short"/>
    <property type="match status" value="1"/>
</dbReference>
<dbReference type="InterPro" id="IPR036291">
    <property type="entry name" value="NAD(P)-bd_dom_sf"/>
</dbReference>
<evidence type="ECO:0000256" key="2">
    <source>
        <dbReference type="ARBA" id="ARBA00023002"/>
    </source>
</evidence>
<evidence type="ECO:0000256" key="1">
    <source>
        <dbReference type="ARBA" id="ARBA00006484"/>
    </source>
</evidence>
<dbReference type="PANTHER" id="PTHR24320">
    <property type="entry name" value="RETINOL DEHYDROGENASE"/>
    <property type="match status" value="1"/>
</dbReference>
<dbReference type="InterPro" id="IPR002347">
    <property type="entry name" value="SDR_fam"/>
</dbReference>
<dbReference type="EMBL" id="JANBVO010000064">
    <property type="protein sequence ID" value="KAJ9131749.1"/>
    <property type="molecule type" value="Genomic_DNA"/>
</dbReference>
<protein>
    <submittedName>
        <fullName evidence="3">Oxidoreductase</fullName>
    </submittedName>
</protein>
<dbReference type="PANTHER" id="PTHR24320:SF283">
    <property type="entry name" value="RETINOL DEHYDROGENASE 11"/>
    <property type="match status" value="1"/>
</dbReference>
<dbReference type="AlphaFoldDB" id="A0AA38R9X9"/>
<organism evidence="3 4">
    <name type="scientific">Pleurostoma richardsiae</name>
    <dbReference type="NCBI Taxonomy" id="41990"/>
    <lineage>
        <taxon>Eukaryota</taxon>
        <taxon>Fungi</taxon>
        <taxon>Dikarya</taxon>
        <taxon>Ascomycota</taxon>
        <taxon>Pezizomycotina</taxon>
        <taxon>Sordariomycetes</taxon>
        <taxon>Sordariomycetidae</taxon>
        <taxon>Calosphaeriales</taxon>
        <taxon>Pleurostomataceae</taxon>
        <taxon>Pleurostoma</taxon>
    </lineage>
</organism>
<gene>
    <name evidence="3" type="ORF">NKR23_g11600</name>
</gene>
<sequence length="353" mass="37813">MASVLDFGQETTAEDVAKRFSSRITGKTILITGVSPNGLGAAACRALAPYGPAVIIMTARDPSKPRQVADSILTSLPAGSTPPRLKVVGLDLSSLTSVRRGAAIIQRLAAPHIDIMINNAGVMALPERMLAEETHVEMHLAVNFLGHFLLTTALLPQLCRVEAAAAQEGPLNGGSDDRAARVVNITSAGFNIAPFRFSDYNFEGRTPLPPNETLDITAAEAAGFHGLKPDGSGYLPFLAYLQSNVAKMLFTEGLVERYGRNGIEALSASPGVVVTDLQRHLPKDFRNPRMFYKTPSQGVASFLVAALDPALSVHPAAYIDDCQLAETVEHVRSKSASRRLWQLAEDLSNPAKY</sequence>
<name>A0AA38R9X9_9PEZI</name>
<comment type="similarity">
    <text evidence="1">Belongs to the short-chain dehydrogenases/reductases (SDR) family.</text>
</comment>
<evidence type="ECO:0000313" key="4">
    <source>
        <dbReference type="Proteomes" id="UP001174694"/>
    </source>
</evidence>
<dbReference type="Proteomes" id="UP001174694">
    <property type="component" value="Unassembled WGS sequence"/>
</dbReference>